<feature type="transmembrane region" description="Helical" evidence="6">
    <location>
        <begin position="103"/>
        <end position="121"/>
    </location>
</feature>
<organism evidence="8 9">
    <name type="scientific">Mucilaginibacter mallensis</name>
    <dbReference type="NCBI Taxonomy" id="652787"/>
    <lineage>
        <taxon>Bacteria</taxon>
        <taxon>Pseudomonadati</taxon>
        <taxon>Bacteroidota</taxon>
        <taxon>Sphingobacteriia</taxon>
        <taxon>Sphingobacteriales</taxon>
        <taxon>Sphingobacteriaceae</taxon>
        <taxon>Mucilaginibacter</taxon>
    </lineage>
</organism>
<feature type="domain" description="Na+/H+ antiporter NhaC-like C-terminal" evidence="7">
    <location>
        <begin position="187"/>
        <end position="453"/>
    </location>
</feature>
<accession>A0A1H1YU22</accession>
<comment type="subcellular location">
    <subcellularLocation>
        <location evidence="1">Cell membrane</location>
        <topology evidence="1">Multi-pass membrane protein</topology>
    </subcellularLocation>
</comment>
<reference evidence="8 9" key="1">
    <citation type="submission" date="2016-10" db="EMBL/GenBank/DDBJ databases">
        <authorList>
            <person name="de Groot N.N."/>
        </authorList>
    </citation>
    <scope>NUCLEOTIDE SEQUENCE [LARGE SCALE GENOMIC DNA]</scope>
    <source>
        <strain evidence="8 9">MP1X4</strain>
    </source>
</reference>
<evidence type="ECO:0000313" key="8">
    <source>
        <dbReference type="EMBL" id="SDT25025.1"/>
    </source>
</evidence>
<dbReference type="PANTHER" id="PTHR43478">
    <property type="entry name" value="NA+/H+ ANTIPORTER-RELATED"/>
    <property type="match status" value="1"/>
</dbReference>
<dbReference type="InterPro" id="IPR018461">
    <property type="entry name" value="Na/H_Antiport_NhaC-like_C"/>
</dbReference>
<feature type="transmembrane region" description="Helical" evidence="6">
    <location>
        <begin position="255"/>
        <end position="272"/>
    </location>
</feature>
<dbReference type="Proteomes" id="UP000199679">
    <property type="component" value="Chromosome I"/>
</dbReference>
<evidence type="ECO:0000256" key="4">
    <source>
        <dbReference type="ARBA" id="ARBA00022989"/>
    </source>
</evidence>
<evidence type="ECO:0000256" key="3">
    <source>
        <dbReference type="ARBA" id="ARBA00022692"/>
    </source>
</evidence>
<feature type="transmembrane region" description="Helical" evidence="6">
    <location>
        <begin position="64"/>
        <end position="82"/>
    </location>
</feature>
<feature type="transmembrane region" description="Helical" evidence="6">
    <location>
        <begin position="278"/>
        <end position="294"/>
    </location>
</feature>
<gene>
    <name evidence="8" type="ORF">SAMN05216490_2855</name>
</gene>
<keyword evidence="5 6" id="KW-0472">Membrane</keyword>
<dbReference type="Pfam" id="PF03553">
    <property type="entry name" value="Na_H_antiporter"/>
    <property type="match status" value="1"/>
</dbReference>
<evidence type="ECO:0000259" key="7">
    <source>
        <dbReference type="Pfam" id="PF03553"/>
    </source>
</evidence>
<feature type="transmembrane region" description="Helical" evidence="6">
    <location>
        <begin position="306"/>
        <end position="326"/>
    </location>
</feature>
<evidence type="ECO:0000256" key="6">
    <source>
        <dbReference type="SAM" id="Phobius"/>
    </source>
</evidence>
<proteinExistence type="predicted"/>
<keyword evidence="3 6" id="KW-0812">Transmembrane</keyword>
<name>A0A1H1YU22_MUCMA</name>
<dbReference type="AlphaFoldDB" id="A0A1H1YU22"/>
<evidence type="ECO:0000256" key="1">
    <source>
        <dbReference type="ARBA" id="ARBA00004651"/>
    </source>
</evidence>
<dbReference type="EMBL" id="LT629740">
    <property type="protein sequence ID" value="SDT25025.1"/>
    <property type="molecule type" value="Genomic_DNA"/>
</dbReference>
<dbReference type="OrthoDB" id="9762978at2"/>
<protein>
    <submittedName>
        <fullName evidence="8">Transporter, NhaC family</fullName>
    </submittedName>
</protein>
<keyword evidence="2" id="KW-1003">Cell membrane</keyword>
<evidence type="ECO:0000256" key="2">
    <source>
        <dbReference type="ARBA" id="ARBA00022475"/>
    </source>
</evidence>
<feature type="transmembrane region" description="Helical" evidence="6">
    <location>
        <begin position="392"/>
        <end position="415"/>
    </location>
</feature>
<evidence type="ECO:0000313" key="9">
    <source>
        <dbReference type="Proteomes" id="UP000199679"/>
    </source>
</evidence>
<keyword evidence="9" id="KW-1185">Reference proteome</keyword>
<evidence type="ECO:0000256" key="5">
    <source>
        <dbReference type="ARBA" id="ARBA00023136"/>
    </source>
</evidence>
<feature type="transmembrane region" description="Helical" evidence="6">
    <location>
        <begin position="193"/>
        <end position="215"/>
    </location>
</feature>
<sequence>MAYGAIALIPPAVVIILAIKQRTSFEPLLIGCLVGYAIIGYHEHTNFFTNFVNSFEKVMGNSDSVWVILVCGLYGSLIGLMVRSGGTFKFGEWALKRIKTEKGALMGAWGMGLFIFLDDYLSALTVGLSMRKITDAFKIPREKLAYIVNTTAPPWCVVVPISTWTIFIGNILETSHVAPKGQGLATYWKMIPYVAYGYVSVLIIPLFIYGVLPWFGKLKQADIRAQETGQLTASEFNDTATMDITAMNPAKSSKIIYFLLPIIVLLAATIFFDIDALKGVMVAVAFTFVYYLVIKVGTFRQLSETLFGGFNSMIYALAILMMSYVLKDVNDKMGLTQYVLHSASPYLNKEFLPVIIFASLSIISVTTGSSWGLYAIAIPLVVPLAQHFGSNVLLNCGAVISAGVFGANACLYSDATVLTAQSTECNNLDHGLSQLPYALIAFSISALVYVLLGYVIH</sequence>
<feature type="transmembrane region" description="Helical" evidence="6">
    <location>
        <begin position="354"/>
        <end position="380"/>
    </location>
</feature>
<feature type="transmembrane region" description="Helical" evidence="6">
    <location>
        <begin position="25"/>
        <end position="44"/>
    </location>
</feature>
<dbReference type="STRING" id="652787.SAMN05216490_2855"/>
<dbReference type="PANTHER" id="PTHR43478:SF1">
    <property type="entry name" value="NA+_H+ ANTIPORTER NHAC-LIKE C-TERMINAL DOMAIN-CONTAINING PROTEIN"/>
    <property type="match status" value="1"/>
</dbReference>
<dbReference type="GO" id="GO:0005886">
    <property type="term" value="C:plasma membrane"/>
    <property type="evidence" value="ECO:0007669"/>
    <property type="project" value="UniProtKB-SubCell"/>
</dbReference>
<keyword evidence="4 6" id="KW-1133">Transmembrane helix</keyword>
<feature type="transmembrane region" description="Helical" evidence="6">
    <location>
        <begin position="435"/>
        <end position="456"/>
    </location>
</feature>
<dbReference type="RefSeq" id="WP_091373976.1">
    <property type="nucleotide sequence ID" value="NZ_LT629740.1"/>
</dbReference>